<keyword evidence="1" id="KW-0812">Transmembrane</keyword>
<gene>
    <name evidence="2" type="ORF">CR513_58325</name>
</gene>
<feature type="non-terminal residue" evidence="2">
    <location>
        <position position="83"/>
    </location>
</feature>
<dbReference type="AlphaFoldDB" id="A0A371EB57"/>
<feature type="transmembrane region" description="Helical" evidence="1">
    <location>
        <begin position="22"/>
        <end position="41"/>
    </location>
</feature>
<comment type="caution">
    <text evidence="2">The sequence shown here is derived from an EMBL/GenBank/DDBJ whole genome shotgun (WGS) entry which is preliminary data.</text>
</comment>
<feature type="non-terminal residue" evidence="2">
    <location>
        <position position="1"/>
    </location>
</feature>
<accession>A0A371EB57</accession>
<keyword evidence="3" id="KW-1185">Reference proteome</keyword>
<name>A0A371EB57_MUCPR</name>
<dbReference type="Proteomes" id="UP000257109">
    <property type="component" value="Unassembled WGS sequence"/>
</dbReference>
<dbReference type="EMBL" id="QJKJ01014998">
    <property type="protein sequence ID" value="RDX63268.1"/>
    <property type="molecule type" value="Genomic_DNA"/>
</dbReference>
<evidence type="ECO:0000313" key="3">
    <source>
        <dbReference type="Proteomes" id="UP000257109"/>
    </source>
</evidence>
<evidence type="ECO:0000313" key="2">
    <source>
        <dbReference type="EMBL" id="RDX63268.1"/>
    </source>
</evidence>
<protein>
    <submittedName>
        <fullName evidence="2">Uncharacterized protein</fullName>
    </submittedName>
</protein>
<proteinExistence type="predicted"/>
<organism evidence="2 3">
    <name type="scientific">Mucuna pruriens</name>
    <name type="common">Velvet bean</name>
    <name type="synonym">Dolichos pruriens</name>
    <dbReference type="NCBI Taxonomy" id="157652"/>
    <lineage>
        <taxon>Eukaryota</taxon>
        <taxon>Viridiplantae</taxon>
        <taxon>Streptophyta</taxon>
        <taxon>Embryophyta</taxon>
        <taxon>Tracheophyta</taxon>
        <taxon>Spermatophyta</taxon>
        <taxon>Magnoliopsida</taxon>
        <taxon>eudicotyledons</taxon>
        <taxon>Gunneridae</taxon>
        <taxon>Pentapetalae</taxon>
        <taxon>rosids</taxon>
        <taxon>fabids</taxon>
        <taxon>Fabales</taxon>
        <taxon>Fabaceae</taxon>
        <taxon>Papilionoideae</taxon>
        <taxon>50 kb inversion clade</taxon>
        <taxon>NPAAA clade</taxon>
        <taxon>indigoferoid/millettioid clade</taxon>
        <taxon>Phaseoleae</taxon>
        <taxon>Mucuna</taxon>
    </lineage>
</organism>
<keyword evidence="1" id="KW-1133">Transmembrane helix</keyword>
<dbReference type="OrthoDB" id="10450602at2759"/>
<evidence type="ECO:0000256" key="1">
    <source>
        <dbReference type="SAM" id="Phobius"/>
    </source>
</evidence>
<sequence>MVENAPSLVKFGNFAFVSSGSYSPWLLLLIMCYFGIMWPCLPWHERNRWCLCESFVICRVVKLKLARSCLVLDIIANGNFTFQ</sequence>
<reference evidence="2" key="1">
    <citation type="submission" date="2018-05" db="EMBL/GenBank/DDBJ databases">
        <title>Draft genome of Mucuna pruriens seed.</title>
        <authorList>
            <person name="Nnadi N.E."/>
            <person name="Vos R."/>
            <person name="Hasami M.H."/>
            <person name="Devisetty U.K."/>
            <person name="Aguiy J.C."/>
        </authorList>
    </citation>
    <scope>NUCLEOTIDE SEQUENCE [LARGE SCALE GENOMIC DNA]</scope>
    <source>
        <strain evidence="2">JCA_2017</strain>
    </source>
</reference>
<keyword evidence="1" id="KW-0472">Membrane</keyword>